<dbReference type="RefSeq" id="WP_055217012.1">
    <property type="nucleotide sequence ID" value="NZ_CZBU01000011.1"/>
</dbReference>
<keyword evidence="1" id="KW-1133">Transmembrane helix</keyword>
<gene>
    <name evidence="2" type="ORF">ERS852490_03135</name>
</gene>
<dbReference type="EMBL" id="CZBU01000011">
    <property type="protein sequence ID" value="CUQ79460.1"/>
    <property type="molecule type" value="Genomic_DNA"/>
</dbReference>
<feature type="transmembrane region" description="Helical" evidence="1">
    <location>
        <begin position="165"/>
        <end position="184"/>
    </location>
</feature>
<feature type="transmembrane region" description="Helical" evidence="1">
    <location>
        <begin position="233"/>
        <end position="256"/>
    </location>
</feature>
<keyword evidence="1" id="KW-0812">Transmembrane</keyword>
<accession>A0A174Z920</accession>
<dbReference type="InterPro" id="IPR051533">
    <property type="entry name" value="WaaL-like"/>
</dbReference>
<feature type="transmembrane region" description="Helical" evidence="1">
    <location>
        <begin position="92"/>
        <end position="110"/>
    </location>
</feature>
<sequence>MKVKLSLFNVKLLIHIITFLLCVITYANSKYANFFYAFILFETLFLVITQRNFSDIKKAFKNIIIILLFYLVFFIVSILFNEFKVNSIKAGISILLTPAIIFNAVIFYNELTMKDVVKIRKIYFVFILASVLFGIFEFITKKNFLVPYFDHNYLTNTVPYRSGSFFKHPITFSIVLGVAFCLLLGRNHTFIFKSLIIIALLMTRTRSSLIGLAVVLFFWLIKNIGFNIKKRTLLLVLLIALFIISPLGLNIISMVVERFSGSIDSISGSQRLGTINYVVKRVFNFGSNPLSEFFRCLFGHGVDSVRQLMLHTRIVIPGFDTTDNYYVTMLYNYGLFGLTGMILSIIWVVKNFFKSRSISEENLFAALIFFAIVGFFCELLEAKLHVYIIAQLLGIIFMQNNYNINKEDTQWEKA</sequence>
<feature type="transmembrane region" description="Helical" evidence="1">
    <location>
        <begin position="12"/>
        <end position="28"/>
    </location>
</feature>
<dbReference type="PANTHER" id="PTHR37422:SF13">
    <property type="entry name" value="LIPOPOLYSACCHARIDE BIOSYNTHESIS PROTEIN PA4999-RELATED"/>
    <property type="match status" value="1"/>
</dbReference>
<feature type="transmembrane region" description="Helical" evidence="1">
    <location>
        <begin position="330"/>
        <end position="350"/>
    </location>
</feature>
<dbReference type="GO" id="GO:0016874">
    <property type="term" value="F:ligase activity"/>
    <property type="evidence" value="ECO:0007669"/>
    <property type="project" value="UniProtKB-KW"/>
</dbReference>
<dbReference type="Proteomes" id="UP000095621">
    <property type="component" value="Unassembled WGS sequence"/>
</dbReference>
<keyword evidence="1" id="KW-0472">Membrane</keyword>
<proteinExistence type="predicted"/>
<feature type="transmembrane region" description="Helical" evidence="1">
    <location>
        <begin position="196"/>
        <end position="221"/>
    </location>
</feature>
<feature type="transmembrane region" description="Helical" evidence="1">
    <location>
        <begin position="122"/>
        <end position="140"/>
    </location>
</feature>
<evidence type="ECO:0000313" key="2">
    <source>
        <dbReference type="EMBL" id="CUQ79460.1"/>
    </source>
</evidence>
<evidence type="ECO:0000256" key="1">
    <source>
        <dbReference type="SAM" id="Phobius"/>
    </source>
</evidence>
<keyword evidence="2" id="KW-0436">Ligase</keyword>
<reference evidence="2 3" key="1">
    <citation type="submission" date="2015-09" db="EMBL/GenBank/DDBJ databases">
        <authorList>
            <consortium name="Pathogen Informatics"/>
        </authorList>
    </citation>
    <scope>NUCLEOTIDE SEQUENCE [LARGE SCALE GENOMIC DNA]</scope>
    <source>
        <strain evidence="2 3">2789STDY5834875</strain>
    </source>
</reference>
<feature type="transmembrane region" description="Helical" evidence="1">
    <location>
        <begin position="62"/>
        <end position="80"/>
    </location>
</feature>
<dbReference type="AlphaFoldDB" id="A0A174Z920"/>
<protein>
    <submittedName>
        <fullName evidence="2">Lipid A core-O-antigen ligase and related enzymes</fullName>
    </submittedName>
</protein>
<feature type="transmembrane region" description="Helical" evidence="1">
    <location>
        <begin position="34"/>
        <end position="50"/>
    </location>
</feature>
<organism evidence="2 3">
    <name type="scientific">Lachnospira eligens</name>
    <dbReference type="NCBI Taxonomy" id="39485"/>
    <lineage>
        <taxon>Bacteria</taxon>
        <taxon>Bacillati</taxon>
        <taxon>Bacillota</taxon>
        <taxon>Clostridia</taxon>
        <taxon>Lachnospirales</taxon>
        <taxon>Lachnospiraceae</taxon>
        <taxon>Lachnospira</taxon>
    </lineage>
</organism>
<evidence type="ECO:0000313" key="3">
    <source>
        <dbReference type="Proteomes" id="UP000095621"/>
    </source>
</evidence>
<feature type="transmembrane region" description="Helical" evidence="1">
    <location>
        <begin position="362"/>
        <end position="380"/>
    </location>
</feature>
<name>A0A174Z920_9FIRM</name>
<dbReference type="PANTHER" id="PTHR37422">
    <property type="entry name" value="TEICHURONIC ACID BIOSYNTHESIS PROTEIN TUAE"/>
    <property type="match status" value="1"/>
</dbReference>